<dbReference type="GO" id="GO:0005615">
    <property type="term" value="C:extracellular space"/>
    <property type="evidence" value="ECO:0007669"/>
    <property type="project" value="InterPro"/>
</dbReference>
<dbReference type="SUPFAM" id="SSF55486">
    <property type="entry name" value="Metalloproteases ('zincins'), catalytic domain"/>
    <property type="match status" value="1"/>
</dbReference>
<evidence type="ECO:0000256" key="1">
    <source>
        <dbReference type="ARBA" id="ARBA00001913"/>
    </source>
</evidence>
<protein>
    <submittedName>
        <fullName evidence="7">Hemolysin-type calcium-binding repeat-containing protein</fullName>
    </submittedName>
</protein>
<dbReference type="SUPFAM" id="SSF51120">
    <property type="entry name" value="beta-Roll"/>
    <property type="match status" value="2"/>
</dbReference>
<dbReference type="InterPro" id="IPR001343">
    <property type="entry name" value="Hemolysn_Ca-bd"/>
</dbReference>
<feature type="domain" description="Peptidase metallopeptidase" evidence="6">
    <location>
        <begin position="26"/>
        <end position="192"/>
    </location>
</feature>
<comment type="subcellular location">
    <subcellularLocation>
        <location evidence="2">Secreted</location>
    </subcellularLocation>
</comment>
<dbReference type="InterPro" id="IPR018511">
    <property type="entry name" value="Hemolysin-typ_Ca-bd_CS"/>
</dbReference>
<dbReference type="PANTHER" id="PTHR38340:SF1">
    <property type="entry name" value="S-LAYER PROTEIN"/>
    <property type="match status" value="1"/>
</dbReference>
<proteinExistence type="inferred from homology"/>
<keyword evidence="8" id="KW-1185">Reference proteome</keyword>
<evidence type="ECO:0000313" key="8">
    <source>
        <dbReference type="Proteomes" id="UP000236742"/>
    </source>
</evidence>
<keyword evidence="4" id="KW-0964">Secreted</keyword>
<dbReference type="Proteomes" id="UP000236742">
    <property type="component" value="Unassembled WGS sequence"/>
</dbReference>
<reference evidence="7 8" key="1">
    <citation type="submission" date="2016-10" db="EMBL/GenBank/DDBJ databases">
        <authorList>
            <person name="de Groot N.N."/>
        </authorList>
    </citation>
    <scope>NUCLEOTIDE SEQUENCE [LARGE SCALE GENOMIC DNA]</scope>
    <source>
        <strain evidence="7 8">DSM 23413</strain>
    </source>
</reference>
<evidence type="ECO:0000256" key="2">
    <source>
        <dbReference type="ARBA" id="ARBA00004613"/>
    </source>
</evidence>
<dbReference type="GO" id="GO:0008270">
    <property type="term" value="F:zinc ion binding"/>
    <property type="evidence" value="ECO:0007669"/>
    <property type="project" value="InterPro"/>
</dbReference>
<dbReference type="PROSITE" id="PS00330">
    <property type="entry name" value="HEMOLYSIN_CALCIUM"/>
    <property type="match status" value="1"/>
</dbReference>
<dbReference type="SMART" id="SM00235">
    <property type="entry name" value="ZnMc"/>
    <property type="match status" value="1"/>
</dbReference>
<dbReference type="Pfam" id="PF00353">
    <property type="entry name" value="HemolysinCabind"/>
    <property type="match status" value="2"/>
</dbReference>
<dbReference type="CDD" id="cd04277">
    <property type="entry name" value="ZnMc_serralysin_like"/>
    <property type="match status" value="1"/>
</dbReference>
<dbReference type="Pfam" id="PF08548">
    <property type="entry name" value="Peptidase_M10_C"/>
    <property type="match status" value="1"/>
</dbReference>
<comment type="cofactor">
    <cofactor evidence="1">
        <name>Ca(2+)</name>
        <dbReference type="ChEBI" id="CHEBI:29108"/>
    </cofactor>
</comment>
<dbReference type="PRINTS" id="PR00313">
    <property type="entry name" value="CABNDNGRPT"/>
</dbReference>
<dbReference type="OrthoDB" id="733404at2"/>
<evidence type="ECO:0000256" key="3">
    <source>
        <dbReference type="ARBA" id="ARBA00009490"/>
    </source>
</evidence>
<dbReference type="GO" id="GO:0006508">
    <property type="term" value="P:proteolysis"/>
    <property type="evidence" value="ECO:0007669"/>
    <property type="project" value="InterPro"/>
</dbReference>
<dbReference type="InterPro" id="IPR034033">
    <property type="entry name" value="Serralysin-like"/>
</dbReference>
<keyword evidence="5" id="KW-0677">Repeat</keyword>
<dbReference type="GO" id="GO:0008237">
    <property type="term" value="F:metallopeptidase activity"/>
    <property type="evidence" value="ECO:0007669"/>
    <property type="project" value="InterPro"/>
</dbReference>
<evidence type="ECO:0000256" key="5">
    <source>
        <dbReference type="ARBA" id="ARBA00022737"/>
    </source>
</evidence>
<dbReference type="GO" id="GO:0005509">
    <property type="term" value="F:calcium ion binding"/>
    <property type="evidence" value="ECO:0007669"/>
    <property type="project" value="InterPro"/>
</dbReference>
<evidence type="ECO:0000256" key="4">
    <source>
        <dbReference type="ARBA" id="ARBA00022525"/>
    </source>
</evidence>
<dbReference type="InterPro" id="IPR011049">
    <property type="entry name" value="Serralysin-like_metalloprot_C"/>
</dbReference>
<dbReference type="Gene3D" id="3.40.390.10">
    <property type="entry name" value="Collagenase (Catalytic Domain)"/>
    <property type="match status" value="1"/>
</dbReference>
<accession>A0A1H5YFY8</accession>
<name>A0A1H5YFY8_9RHOB</name>
<dbReference type="PANTHER" id="PTHR38340">
    <property type="entry name" value="S-LAYER PROTEIN"/>
    <property type="match status" value="1"/>
</dbReference>
<gene>
    <name evidence="7" type="ORF">SAMN05421751_11748</name>
</gene>
<dbReference type="InterPro" id="IPR006026">
    <property type="entry name" value="Peptidase_Metallo"/>
</dbReference>
<dbReference type="Gene3D" id="2.150.10.10">
    <property type="entry name" value="Serralysin-like metalloprotease, C-terminal"/>
    <property type="match status" value="2"/>
</dbReference>
<dbReference type="AlphaFoldDB" id="A0A1H5YFY8"/>
<evidence type="ECO:0000313" key="7">
    <source>
        <dbReference type="EMBL" id="SEG22580.1"/>
    </source>
</evidence>
<comment type="similarity">
    <text evidence="3">Belongs to the peptidase M10B family.</text>
</comment>
<dbReference type="InterPro" id="IPR050557">
    <property type="entry name" value="RTX_toxin/Mannuronan_C5-epim"/>
</dbReference>
<organism evidence="7 8">
    <name type="scientific">Jhaorihella thermophila</name>
    <dbReference type="NCBI Taxonomy" id="488547"/>
    <lineage>
        <taxon>Bacteria</taxon>
        <taxon>Pseudomonadati</taxon>
        <taxon>Pseudomonadota</taxon>
        <taxon>Alphaproteobacteria</taxon>
        <taxon>Rhodobacterales</taxon>
        <taxon>Paracoccaceae</taxon>
        <taxon>Jhaorihella</taxon>
    </lineage>
</organism>
<dbReference type="InterPro" id="IPR013858">
    <property type="entry name" value="Peptidase_M10B_C"/>
</dbReference>
<evidence type="ECO:0000259" key="6">
    <source>
        <dbReference type="SMART" id="SM00235"/>
    </source>
</evidence>
<dbReference type="InterPro" id="IPR024079">
    <property type="entry name" value="MetalloPept_cat_dom_sf"/>
</dbReference>
<sequence>MTSKADILNAMQFSFFAKNPPMNTSNDGRYTITYQYAGTRAPGDLPTGSGYSGWTSFTNAEKAAFEAQLAHIESFLNVDFVEVSGRADPDMNVGKVNMSGGVLGTGGYGIRYSSKTGLEYDSFVVFKNTLDLSSPTNVNTILHELGHALGLKHPFSAPSLPAAEENNKFTIMSYSANPDTGTRGDALMLYDAFALQDIWGSAKSNPGDTLYTGPRTNTIDVIWDSGGIDALDARGYVQGVELDLRNFHFSRFGSHDDVAMGYGTRMENAFGGSGADVINGNWLDNVLKGGRGNDLIRARNGNDLVQGEDGNDRLNGQFGDDVIEGGTGNDLLYGDKGRDSLDGGSGNDTLIGAAGDDLLTGAAGWDRFLFSKGYGADTVADFQDNIDDLRFTGFGSVEQVRATAQQVASDAVFDFGGGDVLTVLNATVSQVFDDILT</sequence>
<dbReference type="EMBL" id="FNVD01000017">
    <property type="protein sequence ID" value="SEG22580.1"/>
    <property type="molecule type" value="Genomic_DNA"/>
</dbReference>